<proteinExistence type="predicted"/>
<comment type="caution">
    <text evidence="1">The sequence shown here is derived from an EMBL/GenBank/DDBJ whole genome shotgun (WGS) entry which is preliminary data.</text>
</comment>
<keyword evidence="2" id="KW-1185">Reference proteome</keyword>
<name>A0A9P5X022_9AGAR</name>
<dbReference type="Proteomes" id="UP000807342">
    <property type="component" value="Unassembled WGS sequence"/>
</dbReference>
<dbReference type="EMBL" id="MU152133">
    <property type="protein sequence ID" value="KAF9440981.1"/>
    <property type="molecule type" value="Genomic_DNA"/>
</dbReference>
<protein>
    <submittedName>
        <fullName evidence="1">Uncharacterized protein</fullName>
    </submittedName>
</protein>
<accession>A0A9P5X022</accession>
<dbReference type="AlphaFoldDB" id="A0A9P5X022"/>
<reference evidence="1" key="1">
    <citation type="submission" date="2020-11" db="EMBL/GenBank/DDBJ databases">
        <authorList>
            <consortium name="DOE Joint Genome Institute"/>
            <person name="Ahrendt S."/>
            <person name="Riley R."/>
            <person name="Andreopoulos W."/>
            <person name="Labutti K."/>
            <person name="Pangilinan J."/>
            <person name="Ruiz-Duenas F.J."/>
            <person name="Barrasa J.M."/>
            <person name="Sanchez-Garcia M."/>
            <person name="Camarero S."/>
            <person name="Miyauchi S."/>
            <person name="Serrano A."/>
            <person name="Linde D."/>
            <person name="Babiker R."/>
            <person name="Drula E."/>
            <person name="Ayuso-Fernandez I."/>
            <person name="Pacheco R."/>
            <person name="Padilla G."/>
            <person name="Ferreira P."/>
            <person name="Barriuso J."/>
            <person name="Kellner H."/>
            <person name="Castanera R."/>
            <person name="Alfaro M."/>
            <person name="Ramirez L."/>
            <person name="Pisabarro A.G."/>
            <person name="Kuo A."/>
            <person name="Tritt A."/>
            <person name="Lipzen A."/>
            <person name="He G."/>
            <person name="Yan M."/>
            <person name="Ng V."/>
            <person name="Cullen D."/>
            <person name="Martin F."/>
            <person name="Rosso M.-N."/>
            <person name="Henrissat B."/>
            <person name="Hibbett D."/>
            <person name="Martinez A.T."/>
            <person name="Grigoriev I.V."/>
        </authorList>
    </citation>
    <scope>NUCLEOTIDE SEQUENCE</scope>
    <source>
        <strain evidence="1">MF-IS2</strain>
    </source>
</reference>
<gene>
    <name evidence="1" type="ORF">P691DRAFT_766929</name>
</gene>
<evidence type="ECO:0000313" key="2">
    <source>
        <dbReference type="Proteomes" id="UP000807342"/>
    </source>
</evidence>
<sequence length="187" mass="18697">MAAEPAVVLVDCAGGRTEIGDGTVEDDFAAPRDFGVDGQLGWVMGRDSREARDFESAAAAAAAAAAAEADETPIDGNAEAGDLRGGWPVGWGVEVEEVMTGAQMVDSTAAQMEEAVVAVVAVAAAAVAAAAAEKDGHAARVVTEVDVRAPAVEASADDEGVGVDAEGGRAVVLACNVADNHYCIQGD</sequence>
<organism evidence="1 2">
    <name type="scientific">Macrolepiota fuliginosa MF-IS2</name>
    <dbReference type="NCBI Taxonomy" id="1400762"/>
    <lineage>
        <taxon>Eukaryota</taxon>
        <taxon>Fungi</taxon>
        <taxon>Dikarya</taxon>
        <taxon>Basidiomycota</taxon>
        <taxon>Agaricomycotina</taxon>
        <taxon>Agaricomycetes</taxon>
        <taxon>Agaricomycetidae</taxon>
        <taxon>Agaricales</taxon>
        <taxon>Agaricineae</taxon>
        <taxon>Agaricaceae</taxon>
        <taxon>Macrolepiota</taxon>
    </lineage>
</organism>
<evidence type="ECO:0000313" key="1">
    <source>
        <dbReference type="EMBL" id="KAF9440981.1"/>
    </source>
</evidence>